<dbReference type="EMBL" id="JAANNP010000004">
    <property type="protein sequence ID" value="NHC14124.1"/>
    <property type="molecule type" value="Genomic_DNA"/>
</dbReference>
<dbReference type="SUPFAM" id="SSF52499">
    <property type="entry name" value="Isochorismatase-like hydrolases"/>
    <property type="match status" value="1"/>
</dbReference>
<proteinExistence type="predicted"/>
<dbReference type="Gene3D" id="3.40.50.850">
    <property type="entry name" value="Isochorismatase-like"/>
    <property type="match status" value="1"/>
</dbReference>
<dbReference type="PANTHER" id="PTHR43540:SF3">
    <property type="entry name" value="ENTEROBACTIN SYNTHASE COMPONENT B"/>
    <property type="match status" value="1"/>
</dbReference>
<dbReference type="PIRSF" id="PIRSF001111">
    <property type="entry name" value="Isochorismatase"/>
    <property type="match status" value="1"/>
</dbReference>
<evidence type="ECO:0000256" key="1">
    <source>
        <dbReference type="ARBA" id="ARBA00022801"/>
    </source>
</evidence>
<keyword evidence="1" id="KW-0378">Hydrolase</keyword>
<dbReference type="InterPro" id="IPR050272">
    <property type="entry name" value="Isochorismatase-like_hydrls"/>
</dbReference>
<dbReference type="InterPro" id="IPR000868">
    <property type="entry name" value="Isochorismatase-like_dom"/>
</dbReference>
<dbReference type="InterPro" id="IPR036380">
    <property type="entry name" value="Isochorismatase-like_sf"/>
</dbReference>
<evidence type="ECO:0000313" key="3">
    <source>
        <dbReference type="EMBL" id="NHC14124.1"/>
    </source>
</evidence>
<dbReference type="PANTHER" id="PTHR43540">
    <property type="entry name" value="PEROXYUREIDOACRYLATE/UREIDOACRYLATE AMIDOHYDROLASE-RELATED"/>
    <property type="match status" value="1"/>
</dbReference>
<keyword evidence="4" id="KW-1185">Reference proteome</keyword>
<feature type="domain" description="Isochorismatase-like" evidence="2">
    <location>
        <begin position="32"/>
        <end position="203"/>
    </location>
</feature>
<reference evidence="3 4" key="1">
    <citation type="submission" date="2020-03" db="EMBL/GenBank/DDBJ databases">
        <title>Two novel Motilibacter sp.</title>
        <authorList>
            <person name="Liu S."/>
        </authorList>
    </citation>
    <scope>NUCLEOTIDE SEQUENCE [LARGE SCALE GENOMIC DNA]</scope>
    <source>
        <strain evidence="3 4">E257</strain>
    </source>
</reference>
<sequence length="217" mass="23593">MALPRIAPYPLPMVDSLPQNRVDWRPDPRRAVLLVHDMQRYFLGAFEPGASPLTDVIAHIRALAAGARALGIPVVYSAQPGGQTREQRGLQQDFWGDGIPGDEGSAIIEPLAPEPDDVLLTKWRYSAFQRTKLADLLAETGRDQLVITGVYAHIGCLATANEAFMRDIQAFFVADALADFSADHHRSALEYAAQRCAVVTSADRLLEELTASTAAVG</sequence>
<dbReference type="Proteomes" id="UP000800981">
    <property type="component" value="Unassembled WGS sequence"/>
</dbReference>
<comment type="caution">
    <text evidence="3">The sequence shown here is derived from an EMBL/GenBank/DDBJ whole genome shotgun (WGS) entry which is preliminary data.</text>
</comment>
<accession>A0ABX0GWE7</accession>
<dbReference type="InterPro" id="IPR016291">
    <property type="entry name" value="Isochorismatase"/>
</dbReference>
<organism evidence="3 4">
    <name type="scientific">Motilibacter deserti</name>
    <dbReference type="NCBI Taxonomy" id="2714956"/>
    <lineage>
        <taxon>Bacteria</taxon>
        <taxon>Bacillati</taxon>
        <taxon>Actinomycetota</taxon>
        <taxon>Actinomycetes</taxon>
        <taxon>Motilibacterales</taxon>
        <taxon>Motilibacteraceae</taxon>
        <taxon>Motilibacter</taxon>
    </lineage>
</organism>
<name>A0ABX0GWE7_9ACTN</name>
<protein>
    <submittedName>
        <fullName evidence="3">Isochorismatase family protein</fullName>
    </submittedName>
</protein>
<evidence type="ECO:0000259" key="2">
    <source>
        <dbReference type="Pfam" id="PF00857"/>
    </source>
</evidence>
<dbReference type="Pfam" id="PF00857">
    <property type="entry name" value="Isochorismatase"/>
    <property type="match status" value="1"/>
</dbReference>
<evidence type="ECO:0000313" key="4">
    <source>
        <dbReference type="Proteomes" id="UP000800981"/>
    </source>
</evidence>
<dbReference type="PRINTS" id="PR01398">
    <property type="entry name" value="ISCHRISMTASE"/>
</dbReference>
<gene>
    <name evidence="3" type="ORF">G9H71_10055</name>
</gene>
<dbReference type="RefSeq" id="WP_166281338.1">
    <property type="nucleotide sequence ID" value="NZ_JAANNP010000004.1"/>
</dbReference>